<dbReference type="EMBL" id="LDEV01002740">
    <property type="protein sequence ID" value="KLJ07824.1"/>
    <property type="molecule type" value="Genomic_DNA"/>
</dbReference>
<evidence type="ECO:0000256" key="3">
    <source>
        <dbReference type="ARBA" id="ARBA00022622"/>
    </source>
</evidence>
<gene>
    <name evidence="12" type="ORF">EMPG_16700</name>
</gene>
<dbReference type="PANTHER" id="PTHR31468">
    <property type="entry name" value="1,3-BETA-GLUCANOSYLTRANSFERASE GAS1"/>
    <property type="match status" value="1"/>
</dbReference>
<reference evidence="13" key="1">
    <citation type="journal article" date="2015" name="PLoS Genet.">
        <title>The dynamic genome and transcriptome of the human fungal pathogen Blastomyces and close relative Emmonsia.</title>
        <authorList>
            <person name="Munoz J.F."/>
            <person name="Gauthier G.M."/>
            <person name="Desjardins C.A."/>
            <person name="Gallo J.E."/>
            <person name="Holder J."/>
            <person name="Sullivan T.D."/>
            <person name="Marty A.J."/>
            <person name="Carmen J.C."/>
            <person name="Chen Z."/>
            <person name="Ding L."/>
            <person name="Gujja S."/>
            <person name="Magrini V."/>
            <person name="Misas E."/>
            <person name="Mitreva M."/>
            <person name="Priest M."/>
            <person name="Saif S."/>
            <person name="Whiston E.A."/>
            <person name="Young S."/>
            <person name="Zeng Q."/>
            <person name="Goldman W.E."/>
            <person name="Mardis E.R."/>
            <person name="Taylor J.W."/>
            <person name="McEwen J.G."/>
            <person name="Clay O.K."/>
            <person name="Klein B.S."/>
            <person name="Cuomo C.A."/>
        </authorList>
    </citation>
    <scope>NUCLEOTIDE SEQUENCE [LARGE SCALE GENOMIC DNA]</scope>
    <source>
        <strain evidence="13">UAMH 139</strain>
    </source>
</reference>
<accession>A0A0H1B8S1</accession>
<comment type="subcellular location">
    <subcellularLocation>
        <location evidence="1 10">Cell membrane</location>
        <topology evidence="1 10">Lipid-anchor</topology>
        <topology evidence="1 10">GPI-anchor</topology>
    </subcellularLocation>
</comment>
<evidence type="ECO:0000256" key="8">
    <source>
        <dbReference type="ARBA" id="ARBA00023288"/>
    </source>
</evidence>
<evidence type="ECO:0000256" key="4">
    <source>
        <dbReference type="ARBA" id="ARBA00022679"/>
    </source>
</evidence>
<dbReference type="EC" id="2.4.1.-" evidence="10"/>
<comment type="similarity">
    <text evidence="2 10">Belongs to the glycosyl hydrolase 72 family.</text>
</comment>
<dbReference type="OrthoDB" id="421038at2759"/>
<dbReference type="Proteomes" id="UP000053573">
    <property type="component" value="Unassembled WGS sequence"/>
</dbReference>
<keyword evidence="3 10" id="KW-0336">GPI-anchor</keyword>
<evidence type="ECO:0000256" key="10">
    <source>
        <dbReference type="RuleBase" id="RU361209"/>
    </source>
</evidence>
<protein>
    <recommendedName>
        <fullName evidence="10">1,3-beta-glucanosyltransferase</fullName>
        <ecNumber evidence="10">2.4.1.-</ecNumber>
    </recommendedName>
</protein>
<organism evidence="12 13">
    <name type="scientific">Blastomyces silverae</name>
    <dbReference type="NCBI Taxonomy" id="2060906"/>
    <lineage>
        <taxon>Eukaryota</taxon>
        <taxon>Fungi</taxon>
        <taxon>Dikarya</taxon>
        <taxon>Ascomycota</taxon>
        <taxon>Pezizomycotina</taxon>
        <taxon>Eurotiomycetes</taxon>
        <taxon>Eurotiomycetidae</taxon>
        <taxon>Onygenales</taxon>
        <taxon>Ajellomycetaceae</taxon>
        <taxon>Blastomyces</taxon>
    </lineage>
</organism>
<dbReference type="GO" id="GO:0042124">
    <property type="term" value="F:1,3-beta-glucanosyltransferase activity"/>
    <property type="evidence" value="ECO:0007669"/>
    <property type="project" value="TreeGrafter"/>
</dbReference>
<dbReference type="FunFam" id="3.20.20.80:FF:000032">
    <property type="entry name" value="1,3-beta-glucanosyltransferase"/>
    <property type="match status" value="1"/>
</dbReference>
<keyword evidence="5 10" id="KW-0732">Signal</keyword>
<evidence type="ECO:0000313" key="12">
    <source>
        <dbReference type="EMBL" id="KLJ07824.1"/>
    </source>
</evidence>
<name>A0A0H1B8S1_9EURO</name>
<dbReference type="GO" id="GO:0071970">
    <property type="term" value="P:fungal-type cell wall (1-&gt;3)-beta-D-glucan biosynthetic process"/>
    <property type="evidence" value="ECO:0007669"/>
    <property type="project" value="TreeGrafter"/>
</dbReference>
<sequence>MTLIRVFTALVALLASTVVAVTPIEVEGSQFVDSRSNKRFQIIGVDYQPGGSAGYNPENGEDPLTDADVCLRDAALLQRLGANTIRIYNLNPEANHDLCVSIFNAAGIYLILDVNSPIAHQSLNRADPRSTYHKGYMERVFGVIEAFKDYPNTLAFFGGNEVINEEAVKEVPAYIRAVQRDMKQYIANHAPRQIPVGYSAADIREILEDTWAYMACEIEDSPESRSDFFGLNSYSWCGNATYTTSGYDKIVEQFSETSLPVFFSEYGCNEVRPRVFTEVGALYGPEMTKALGGGLVYEYSQEKNNYGLVELNDNKTATLLVDYDNLMEQYNQIDIPLLESLDPVATNAKPPKCSPGLIKDTKYFEDDFDIPEAPESVPEMIRNGIRNPTKGKLVEVQDTKPKYEVYDREGRVLEGLEINKLEDFQSNLPGENTSGVPGGATNSKKAAANTVSSSNALSLAAVLAGLALLMV</sequence>
<comment type="function">
    <text evidence="9">Splits internally a 1,3-beta-glucan molecule and transfers the newly generated reducing end (the donor) to the non-reducing end of another 1,3-beta-glucan molecule (the acceptor) forming a 1,3-beta linkage, resulting in the elongation of 1,3-beta-glucan chains in the cell wall. Involved in cell wall morphogenesis.</text>
</comment>
<dbReference type="InterPro" id="IPR004886">
    <property type="entry name" value="Glucanosyltransferase"/>
</dbReference>
<evidence type="ECO:0000313" key="13">
    <source>
        <dbReference type="Proteomes" id="UP000053573"/>
    </source>
</evidence>
<evidence type="ECO:0000256" key="1">
    <source>
        <dbReference type="ARBA" id="ARBA00004609"/>
    </source>
</evidence>
<evidence type="ECO:0000256" key="5">
    <source>
        <dbReference type="ARBA" id="ARBA00022729"/>
    </source>
</evidence>
<feature type="compositionally biased region" description="Polar residues" evidence="11">
    <location>
        <begin position="424"/>
        <end position="435"/>
    </location>
</feature>
<dbReference type="STRING" id="2060906.A0A0H1B8S1"/>
<evidence type="ECO:0000256" key="7">
    <source>
        <dbReference type="ARBA" id="ARBA00023180"/>
    </source>
</evidence>
<keyword evidence="6 10" id="KW-0472">Membrane</keyword>
<dbReference type="GO" id="GO:0031505">
    <property type="term" value="P:fungal-type cell wall organization"/>
    <property type="evidence" value="ECO:0007669"/>
    <property type="project" value="TreeGrafter"/>
</dbReference>
<dbReference type="GO" id="GO:0098552">
    <property type="term" value="C:side of membrane"/>
    <property type="evidence" value="ECO:0007669"/>
    <property type="project" value="UniProtKB-KW"/>
</dbReference>
<keyword evidence="7" id="KW-0325">Glycoprotein</keyword>
<dbReference type="Gene3D" id="3.20.20.80">
    <property type="entry name" value="Glycosidases"/>
    <property type="match status" value="1"/>
</dbReference>
<evidence type="ECO:0000256" key="11">
    <source>
        <dbReference type="SAM" id="MobiDB-lite"/>
    </source>
</evidence>
<dbReference type="Pfam" id="PF03198">
    <property type="entry name" value="Glyco_hydro_72"/>
    <property type="match status" value="1"/>
</dbReference>
<keyword evidence="4 10" id="KW-0808">Transferase</keyword>
<dbReference type="SUPFAM" id="SSF51445">
    <property type="entry name" value="(Trans)glycosidases"/>
    <property type="match status" value="1"/>
</dbReference>
<feature type="signal peptide" evidence="10">
    <location>
        <begin position="1"/>
        <end position="20"/>
    </location>
</feature>
<evidence type="ECO:0000256" key="2">
    <source>
        <dbReference type="ARBA" id="ARBA00007528"/>
    </source>
</evidence>
<evidence type="ECO:0000256" key="6">
    <source>
        <dbReference type="ARBA" id="ARBA00023136"/>
    </source>
</evidence>
<dbReference type="GO" id="GO:0005886">
    <property type="term" value="C:plasma membrane"/>
    <property type="evidence" value="ECO:0007669"/>
    <property type="project" value="UniProtKB-SubCell"/>
</dbReference>
<evidence type="ECO:0000256" key="9">
    <source>
        <dbReference type="ARBA" id="ARBA00025026"/>
    </source>
</evidence>
<dbReference type="InterPro" id="IPR017853">
    <property type="entry name" value="GH"/>
</dbReference>
<feature type="region of interest" description="Disordered" evidence="11">
    <location>
        <begin position="424"/>
        <end position="444"/>
    </location>
</feature>
<comment type="caution">
    <text evidence="12">The sequence shown here is derived from an EMBL/GenBank/DDBJ whole genome shotgun (WGS) entry which is preliminary data.</text>
</comment>
<dbReference type="PANTHER" id="PTHR31468:SF4">
    <property type="entry name" value="1,3-BETA-GLUCANOSYLTRANSFERASE GAS3-RELATED"/>
    <property type="match status" value="1"/>
</dbReference>
<keyword evidence="8 10" id="KW-0449">Lipoprotein</keyword>
<dbReference type="AlphaFoldDB" id="A0A0H1B8S1"/>
<feature type="chain" id="PRO_5005118394" description="1,3-beta-glucanosyltransferase" evidence="10">
    <location>
        <begin position="21"/>
        <end position="471"/>
    </location>
</feature>
<proteinExistence type="inferred from homology"/>
<keyword evidence="13" id="KW-1185">Reference proteome</keyword>